<dbReference type="CDD" id="cd16013">
    <property type="entry name" value="AcpA"/>
    <property type="match status" value="1"/>
</dbReference>
<evidence type="ECO:0000313" key="4">
    <source>
        <dbReference type="Proteomes" id="UP000549457"/>
    </source>
</evidence>
<feature type="signal peptide" evidence="2">
    <location>
        <begin position="1"/>
        <end position="24"/>
    </location>
</feature>
<evidence type="ECO:0000256" key="1">
    <source>
        <dbReference type="ARBA" id="ARBA00022801"/>
    </source>
</evidence>
<dbReference type="InterPro" id="IPR017768">
    <property type="entry name" value="AcpA"/>
</dbReference>
<dbReference type="AlphaFoldDB" id="A0A840SMQ8"/>
<name>A0A840SMQ8_9RHOB</name>
<dbReference type="PANTHER" id="PTHR31956:SF1">
    <property type="entry name" value="NON-SPECIFIC PHOSPHOLIPASE C1"/>
    <property type="match status" value="1"/>
</dbReference>
<dbReference type="RefSeq" id="WP_221288441.1">
    <property type="nucleotide sequence ID" value="NZ_JACHFM010000002.1"/>
</dbReference>
<dbReference type="GO" id="GO:0034480">
    <property type="term" value="F:phosphatidylcholine phospholipase C activity"/>
    <property type="evidence" value="ECO:0007669"/>
    <property type="project" value="UniProtKB-EC"/>
</dbReference>
<dbReference type="InterPro" id="IPR007312">
    <property type="entry name" value="Phosphoesterase"/>
</dbReference>
<dbReference type="GO" id="GO:0003993">
    <property type="term" value="F:acid phosphatase activity"/>
    <property type="evidence" value="ECO:0007669"/>
    <property type="project" value="InterPro"/>
</dbReference>
<evidence type="ECO:0000313" key="3">
    <source>
        <dbReference type="EMBL" id="MBB5222030.1"/>
    </source>
</evidence>
<keyword evidence="2" id="KW-0732">Signal</keyword>
<dbReference type="InterPro" id="IPR017850">
    <property type="entry name" value="Alkaline_phosphatase_core_sf"/>
</dbReference>
<dbReference type="Proteomes" id="UP000549457">
    <property type="component" value="Unassembled WGS sequence"/>
</dbReference>
<dbReference type="EMBL" id="JACHFM010000002">
    <property type="protein sequence ID" value="MBB5222030.1"/>
    <property type="molecule type" value="Genomic_DNA"/>
</dbReference>
<dbReference type="Pfam" id="PF04185">
    <property type="entry name" value="Phosphoesterase"/>
    <property type="match status" value="1"/>
</dbReference>
<organism evidence="3 4">
    <name type="scientific">Amaricoccus macauensis</name>
    <dbReference type="NCBI Taxonomy" id="57001"/>
    <lineage>
        <taxon>Bacteria</taxon>
        <taxon>Pseudomonadati</taxon>
        <taxon>Pseudomonadota</taxon>
        <taxon>Alphaproteobacteria</taxon>
        <taxon>Rhodobacterales</taxon>
        <taxon>Paracoccaceae</taxon>
        <taxon>Amaricoccus</taxon>
    </lineage>
</organism>
<gene>
    <name evidence="3" type="ORF">HNP73_001966</name>
</gene>
<dbReference type="NCBIfam" id="TIGR03397">
    <property type="entry name" value="acid_phos_Burk"/>
    <property type="match status" value="1"/>
</dbReference>
<keyword evidence="4" id="KW-1185">Reference proteome</keyword>
<reference evidence="3 4" key="1">
    <citation type="submission" date="2020-08" db="EMBL/GenBank/DDBJ databases">
        <title>Genomic Encyclopedia of Type Strains, Phase IV (KMG-IV): sequencing the most valuable type-strain genomes for metagenomic binning, comparative biology and taxonomic classification.</title>
        <authorList>
            <person name="Goeker M."/>
        </authorList>
    </citation>
    <scope>NUCLEOTIDE SEQUENCE [LARGE SCALE GENOMIC DNA]</scope>
    <source>
        <strain evidence="3 4">DSM 101730</strain>
    </source>
</reference>
<comment type="caution">
    <text evidence="3">The sequence shown here is derived from an EMBL/GenBank/DDBJ whole genome shotgun (WGS) entry which is preliminary data.</text>
</comment>
<accession>A0A840SMQ8</accession>
<evidence type="ECO:0000256" key="2">
    <source>
        <dbReference type="SAM" id="SignalP"/>
    </source>
</evidence>
<keyword evidence="1 3" id="KW-0378">Hydrolase</keyword>
<sequence>MSCVRLAKLGSMTIAALAAGSALAGAARAADRDIDKIDNVVVIFAENRSFDNLYGRFPGADGIAQASAESLAQKDRDGTTLKELPPIWEGLTAKGVTPPVTQAETEHLANGVFMVDDPKGFNLPLSTITHDLWHRYYQNMMQIDGGKNDMFVAWADSGAMPMGMWDGSSTAMWKVAEKYTLADHFFMGGFGGSFFNHQWLICACAPHYADADTSAAKPTIAAVDPDGVTLTVAENSPKSAMDGEPKFVGDGNLTPDFYAVNTMQPPYQPSANAPAEGGDPRFSDPLKATTLPPQTEPTIGDLLSLKGVDWAWYGGAWQYVLDNGNNTPVPTFQYHHQPFNYYANYAPGTPARAAHLRDGGLNGVNFLQVIDSGKLPAVAFYKPQGNLNQHSGYADIKVGDQHIADVVSHLEQSPQWEHMLVIVTYDENGGIWDHVAPPKGDRWGPGSRIPAIIVSPFAKKGFVDHSSYDTTSILRFITERFQLPELRGIVVRDRAVAAAGEPPLGDLTGALDFGKS</sequence>
<dbReference type="Gene3D" id="3.40.720.10">
    <property type="entry name" value="Alkaline Phosphatase, subunit A"/>
    <property type="match status" value="2"/>
</dbReference>
<proteinExistence type="predicted"/>
<dbReference type="EC" id="3.1.4.3" evidence="3"/>
<dbReference type="SUPFAM" id="SSF53649">
    <property type="entry name" value="Alkaline phosphatase-like"/>
    <property type="match status" value="1"/>
</dbReference>
<protein>
    <submittedName>
        <fullName evidence="3">Phospholipase C</fullName>
        <ecNumber evidence="3">3.1.4.3</ecNumber>
    </submittedName>
</protein>
<dbReference type="PANTHER" id="PTHR31956">
    <property type="entry name" value="NON-SPECIFIC PHOSPHOLIPASE C4-RELATED"/>
    <property type="match status" value="1"/>
</dbReference>
<feature type="chain" id="PRO_5032925496" evidence="2">
    <location>
        <begin position="25"/>
        <end position="516"/>
    </location>
</feature>